<reference evidence="2 3" key="1">
    <citation type="submission" date="2019-07" db="EMBL/GenBank/DDBJ databases">
        <title>Draft genome assembly of a fouling barnacle, Amphibalanus amphitrite (Darwin, 1854): The first reference genome for Thecostraca.</title>
        <authorList>
            <person name="Kim W."/>
        </authorList>
    </citation>
    <scope>NUCLEOTIDE SEQUENCE [LARGE SCALE GENOMIC DNA]</scope>
    <source>
        <strain evidence="2">SNU_AA5</strain>
        <tissue evidence="2">Soma without cirri and trophi</tissue>
    </source>
</reference>
<dbReference type="AlphaFoldDB" id="A0A6A4V624"/>
<feature type="compositionally biased region" description="Low complexity" evidence="1">
    <location>
        <begin position="10"/>
        <end position="24"/>
    </location>
</feature>
<evidence type="ECO:0000313" key="3">
    <source>
        <dbReference type="Proteomes" id="UP000440578"/>
    </source>
</evidence>
<dbReference type="Proteomes" id="UP000440578">
    <property type="component" value="Unassembled WGS sequence"/>
</dbReference>
<feature type="compositionally biased region" description="Basic and acidic residues" evidence="1">
    <location>
        <begin position="87"/>
        <end position="97"/>
    </location>
</feature>
<feature type="region of interest" description="Disordered" evidence="1">
    <location>
        <begin position="86"/>
        <end position="107"/>
    </location>
</feature>
<gene>
    <name evidence="2" type="ORF">FJT64_012542</name>
</gene>
<dbReference type="EMBL" id="VIIS01002057">
    <property type="protein sequence ID" value="KAF0289183.1"/>
    <property type="molecule type" value="Genomic_DNA"/>
</dbReference>
<evidence type="ECO:0000256" key="1">
    <source>
        <dbReference type="SAM" id="MobiDB-lite"/>
    </source>
</evidence>
<dbReference type="OrthoDB" id="6378979at2759"/>
<accession>A0A6A4V624</accession>
<protein>
    <submittedName>
        <fullName evidence="2">Uncharacterized protein</fullName>
    </submittedName>
</protein>
<organism evidence="2 3">
    <name type="scientific">Amphibalanus amphitrite</name>
    <name type="common">Striped barnacle</name>
    <name type="synonym">Balanus amphitrite</name>
    <dbReference type="NCBI Taxonomy" id="1232801"/>
    <lineage>
        <taxon>Eukaryota</taxon>
        <taxon>Metazoa</taxon>
        <taxon>Ecdysozoa</taxon>
        <taxon>Arthropoda</taxon>
        <taxon>Crustacea</taxon>
        <taxon>Multicrustacea</taxon>
        <taxon>Cirripedia</taxon>
        <taxon>Thoracica</taxon>
        <taxon>Thoracicalcarea</taxon>
        <taxon>Balanomorpha</taxon>
        <taxon>Balanoidea</taxon>
        <taxon>Balanidae</taxon>
        <taxon>Amphibalaninae</taxon>
        <taxon>Amphibalanus</taxon>
    </lineage>
</organism>
<proteinExistence type="predicted"/>
<sequence length="223" mass="23793">MPLLQTSCLAATAQPQPPSTSQQQHQWDHRPAARSSGRIRDGPLPAASSTPRGLQPFYRDQRPQVCRAHLYFGQEARTCKPWCRWPKKGDAKMEPSSRRGAPVDRPGPGAFLVNQSDSLPPEVQTLLQHSTAADTGMTPVTAAPHPATESLAAAAPPSTTPTASVNAATVDAADLHAIAEAQRDDQETAAYSDRLTPFPPAGGQSGQPNDHRTAAPRDGYSRP</sequence>
<evidence type="ECO:0000313" key="2">
    <source>
        <dbReference type="EMBL" id="KAF0289183.1"/>
    </source>
</evidence>
<keyword evidence="3" id="KW-1185">Reference proteome</keyword>
<feature type="region of interest" description="Disordered" evidence="1">
    <location>
        <begin position="178"/>
        <end position="223"/>
    </location>
</feature>
<comment type="caution">
    <text evidence="2">The sequence shown here is derived from an EMBL/GenBank/DDBJ whole genome shotgun (WGS) entry which is preliminary data.</text>
</comment>
<feature type="region of interest" description="Disordered" evidence="1">
    <location>
        <begin position="1"/>
        <end position="56"/>
    </location>
</feature>
<feature type="compositionally biased region" description="Basic and acidic residues" evidence="1">
    <location>
        <begin position="209"/>
        <end position="223"/>
    </location>
</feature>
<name>A0A6A4V624_AMPAM</name>